<organism evidence="1 2">
    <name type="scientific">Geobacillus genomosp. 3</name>
    <dbReference type="NCBI Taxonomy" id="1921421"/>
    <lineage>
        <taxon>Bacteria</taxon>
        <taxon>Bacillati</taxon>
        <taxon>Bacillota</taxon>
        <taxon>Bacilli</taxon>
        <taxon>Bacillales</taxon>
        <taxon>Anoxybacillaceae</taxon>
        <taxon>Geobacillus</taxon>
    </lineage>
</organism>
<dbReference type="STRING" id="1921421.M493_03020"/>
<evidence type="ECO:0000313" key="1">
    <source>
        <dbReference type="EMBL" id="AGT30912.1"/>
    </source>
</evidence>
<accession>S5Z1R7</accession>
<dbReference type="KEGG" id="gjf:M493_03020"/>
<dbReference type="Proteomes" id="UP000015500">
    <property type="component" value="Chromosome"/>
</dbReference>
<proteinExistence type="predicted"/>
<protein>
    <submittedName>
        <fullName evidence="1">Uncharacterized protein</fullName>
    </submittedName>
</protein>
<dbReference type="HOGENOM" id="CLU_3356390_0_0_9"/>
<dbReference type="AlphaFoldDB" id="S5Z1R7"/>
<name>S5Z1R7_GEOG3</name>
<gene>
    <name evidence="1" type="ORF">M493_03020</name>
</gene>
<evidence type="ECO:0000313" key="2">
    <source>
        <dbReference type="Proteomes" id="UP000015500"/>
    </source>
</evidence>
<dbReference type="PATRIC" id="fig|1345697.3.peg.501"/>
<keyword evidence="2" id="KW-1185">Reference proteome</keyword>
<reference evidence="1 2" key="1">
    <citation type="journal article" date="2014" name="Genome Announc.">
        <title>Complete Genome Sequence of the Thermophilic Polychlorinated Biphenyl Degrader Geobacillus sp. Strain JF8 (NBRC 109937).</title>
        <authorList>
            <person name="Shintani M."/>
            <person name="Ohtsubo Y."/>
            <person name="Fukuda K."/>
            <person name="Hosoyama A."/>
            <person name="Ohji S."/>
            <person name="Yamazoe A."/>
            <person name="Fujita N."/>
            <person name="Nagata Y."/>
            <person name="Tsuda M."/>
            <person name="Hatta T."/>
            <person name="Kimbara K."/>
        </authorList>
    </citation>
    <scope>NUCLEOTIDE SEQUENCE [LARGE SCALE GENOMIC DNA]</scope>
    <source>
        <strain evidence="1 2">JF8</strain>
    </source>
</reference>
<dbReference type="EMBL" id="CP006254">
    <property type="protein sequence ID" value="AGT30912.1"/>
    <property type="molecule type" value="Genomic_DNA"/>
</dbReference>
<sequence>MLYGFALLALLMATVLGGAHIAVNAKNRRKSSDRKK</sequence>